<organism evidence="2 3">
    <name type="scientific">Arcicella rosea</name>
    <dbReference type="NCBI Taxonomy" id="502909"/>
    <lineage>
        <taxon>Bacteria</taxon>
        <taxon>Pseudomonadati</taxon>
        <taxon>Bacteroidota</taxon>
        <taxon>Cytophagia</taxon>
        <taxon>Cytophagales</taxon>
        <taxon>Flectobacillaceae</taxon>
        <taxon>Arcicella</taxon>
    </lineage>
</organism>
<evidence type="ECO:0000256" key="1">
    <source>
        <dbReference type="SAM" id="SignalP"/>
    </source>
</evidence>
<dbReference type="InterPro" id="IPR008969">
    <property type="entry name" value="CarboxyPept-like_regulatory"/>
</dbReference>
<dbReference type="Gene3D" id="2.60.40.1120">
    <property type="entry name" value="Carboxypeptidase-like, regulatory domain"/>
    <property type="match status" value="1"/>
</dbReference>
<name>A0A841ET69_9BACT</name>
<proteinExistence type="predicted"/>
<gene>
    <name evidence="2" type="ORF">HNP25_003265</name>
</gene>
<dbReference type="InterPro" id="IPR043741">
    <property type="entry name" value="DUF5686"/>
</dbReference>
<evidence type="ECO:0008006" key="4">
    <source>
        <dbReference type="Google" id="ProtNLM"/>
    </source>
</evidence>
<keyword evidence="1" id="KW-0732">Signal</keyword>
<comment type="caution">
    <text evidence="2">The sequence shown here is derived from an EMBL/GenBank/DDBJ whole genome shotgun (WGS) entry which is preliminary data.</text>
</comment>
<accession>A0A841ET69</accession>
<dbReference type="Proteomes" id="UP000524404">
    <property type="component" value="Unassembled WGS sequence"/>
</dbReference>
<dbReference type="SUPFAM" id="SSF49464">
    <property type="entry name" value="Carboxypeptidase regulatory domain-like"/>
    <property type="match status" value="1"/>
</dbReference>
<dbReference type="Pfam" id="PF13715">
    <property type="entry name" value="CarbopepD_reg_2"/>
    <property type="match status" value="1"/>
</dbReference>
<dbReference type="RefSeq" id="WP_184135703.1">
    <property type="nucleotide sequence ID" value="NZ_JACHKT010000026.1"/>
</dbReference>
<feature type="chain" id="PRO_5032810395" description="CarboxypepD_reg-like domain-containing protein" evidence="1">
    <location>
        <begin position="26"/>
        <end position="876"/>
    </location>
</feature>
<feature type="signal peptide" evidence="1">
    <location>
        <begin position="1"/>
        <end position="25"/>
    </location>
</feature>
<evidence type="ECO:0000313" key="2">
    <source>
        <dbReference type="EMBL" id="MBB6004599.1"/>
    </source>
</evidence>
<dbReference type="Pfam" id="PF18939">
    <property type="entry name" value="DUF5686"/>
    <property type="match status" value="1"/>
</dbReference>
<keyword evidence="3" id="KW-1185">Reference proteome</keyword>
<protein>
    <recommendedName>
        <fullName evidence="4">CarboxypepD_reg-like domain-containing protein</fullName>
    </recommendedName>
</protein>
<evidence type="ECO:0000313" key="3">
    <source>
        <dbReference type="Proteomes" id="UP000524404"/>
    </source>
</evidence>
<sequence>MNKIFKNLLSTSLVILFFNSFSWSAGIKGTVKNTKNELLSFASVIIKESGKGTMANEDGQYELTLSAGTYTIIFQYLGHKNLEKKVVIQNETITLDAVLEEQAISLKEVEFSAKSEDPAYTIIRKTISMARFKILEINEYSARTYVKGTGQVSEVSALMKAIAGKRIEKESGLKIGQVYVLESINDVNVKQPSAVKEKVVSTRNNLPKQLQSQGGNFISVSRTNFYNPKPFGDMISPLSPVALAYYKFKYEGFFTENGQTVNKIRVTPKSRNGNVFEGIINIIEDSWYIHSLDLRFSDDNTSNTVKMIYAPNKEIWLPINYTFRSEFDAFGFKGFFNYVTNVRNYTVSVNEKYHQRPVVIDEKIDKAEAKSLKGEKVNSKIALSQKQVTRKQLNKFLKESEKEDKKDRKKKGEDVDLVRSYNIEIDSLHNKRNADFWNDERQVPLTPLEIKGYAQADSIALTNEEQFKKDSVRNLPAFKFSHLIFGKNYNYGKRDNLFGFHPKSLSYSSPLSQLPALDFVNTVDGYFLQGSLRYDIREKLTRRESFYGDLRYALGRKALNWNLGYYYLKNQHTVEIKTGRYIQQFNNENPISTPANTIYTMLAERNYQKIYQKDYISAEYRNRLSEKITIVASGEYAERKALENLSTFKPWIDVKDRDFSPNNPANNELANTAFNTHKSFLAEGIIAWRPFAKKRKYNDREYTINEGNPIFRVKSTNGLLAESKFSRLQGSYEQFFDLEKLGNLHILANYGGYLQKPTYFIDYRHFNGNQTILRSFRFDAYRNLDYYLHSTTGNYLEVFAQQDFNKLLLTQITPLRIYGLKESVFANYLKVPNQQFEYLEVGYGLLGLGKLFGLEVVGNFVNGKYDATVLRIKFNR</sequence>
<dbReference type="EMBL" id="JACHKT010000026">
    <property type="protein sequence ID" value="MBB6004599.1"/>
    <property type="molecule type" value="Genomic_DNA"/>
</dbReference>
<reference evidence="2 3" key="1">
    <citation type="submission" date="2020-08" db="EMBL/GenBank/DDBJ databases">
        <title>Functional genomics of gut bacteria from endangered species of beetles.</title>
        <authorList>
            <person name="Carlos-Shanley C."/>
        </authorList>
    </citation>
    <scope>NUCLEOTIDE SEQUENCE [LARGE SCALE GENOMIC DNA]</scope>
    <source>
        <strain evidence="2 3">S00070</strain>
    </source>
</reference>
<dbReference type="AlphaFoldDB" id="A0A841ET69"/>